<feature type="region of interest" description="Disordered" evidence="1">
    <location>
        <begin position="172"/>
        <end position="234"/>
    </location>
</feature>
<feature type="region of interest" description="Disordered" evidence="1">
    <location>
        <begin position="15"/>
        <end position="82"/>
    </location>
</feature>
<evidence type="ECO:0000256" key="1">
    <source>
        <dbReference type="SAM" id="MobiDB-lite"/>
    </source>
</evidence>
<evidence type="ECO:0000313" key="2">
    <source>
        <dbReference type="EMBL" id="ELQ44978.1"/>
    </source>
</evidence>
<dbReference type="EMBL" id="JH793622">
    <property type="protein sequence ID" value="ELQ44978.1"/>
    <property type="molecule type" value="Genomic_DNA"/>
</dbReference>
<proteinExistence type="predicted"/>
<feature type="compositionally biased region" description="Basic and acidic residues" evidence="1">
    <location>
        <begin position="196"/>
        <end position="221"/>
    </location>
</feature>
<reference evidence="2" key="1">
    <citation type="journal article" date="2012" name="PLoS Genet.">
        <title>Comparative analysis of the genomes of two field isolates of the rice blast fungus Magnaporthe oryzae.</title>
        <authorList>
            <person name="Xue M."/>
            <person name="Yang J."/>
            <person name="Li Z."/>
            <person name="Hu S."/>
            <person name="Yao N."/>
            <person name="Dean R.A."/>
            <person name="Zhao W."/>
            <person name="Shen M."/>
            <person name="Zhang H."/>
            <person name="Li C."/>
            <person name="Liu L."/>
            <person name="Cao L."/>
            <person name="Xu X."/>
            <person name="Xing Y."/>
            <person name="Hsiang T."/>
            <person name="Zhang Z."/>
            <person name="Xu J.R."/>
            <person name="Peng Y.L."/>
        </authorList>
    </citation>
    <scope>NUCLEOTIDE SEQUENCE</scope>
    <source>
        <strain evidence="2">Y34</strain>
    </source>
</reference>
<dbReference type="Proteomes" id="UP000011086">
    <property type="component" value="Unassembled WGS sequence"/>
</dbReference>
<feature type="compositionally biased region" description="Low complexity" evidence="1">
    <location>
        <begin position="110"/>
        <end position="124"/>
    </location>
</feature>
<accession>A0AA97PSC0</accession>
<dbReference type="AlphaFoldDB" id="A0AA97PSC0"/>
<feature type="compositionally biased region" description="Polar residues" evidence="1">
    <location>
        <begin position="55"/>
        <end position="72"/>
    </location>
</feature>
<feature type="region of interest" description="Disordered" evidence="1">
    <location>
        <begin position="106"/>
        <end position="130"/>
    </location>
</feature>
<gene>
    <name evidence="2" type="ORF">OOU_Y34scaffold00033g43</name>
</gene>
<sequence>MTRFSSSRSIYLAKMTEEDRKPHNRQRMETIVFPAKSVTIGELHSRSPSPPQTKGCGTSSNSNGDQGDSLSPDTVIGKYNNDDDTRGCGELAISKPVIHITTVPSIPTHTSSSMASMSSTTGASYDGSSGRSFPLVTEKWIRDHPEEVQQARDAEAHESDDDESVVEDYHANRDGLTSGMSYPQVLEEGDATADTRNGDSKLGKLLEKTGEKLGSDRLAEKGRKKRAGHPIPPP</sequence>
<organism evidence="2">
    <name type="scientific">Pyricularia oryzae (strain Y34)</name>
    <name type="common">Rice blast fungus</name>
    <name type="synonym">Magnaporthe oryzae</name>
    <dbReference type="NCBI Taxonomy" id="1143189"/>
    <lineage>
        <taxon>Eukaryota</taxon>
        <taxon>Fungi</taxon>
        <taxon>Dikarya</taxon>
        <taxon>Ascomycota</taxon>
        <taxon>Pezizomycotina</taxon>
        <taxon>Sordariomycetes</taxon>
        <taxon>Sordariomycetidae</taxon>
        <taxon>Magnaporthales</taxon>
        <taxon>Pyriculariaceae</taxon>
        <taxon>Pyricularia</taxon>
    </lineage>
</organism>
<name>A0AA97PSC0_PYRO3</name>
<protein>
    <submittedName>
        <fullName evidence="2">Uncharacterized protein</fullName>
    </submittedName>
</protein>